<evidence type="ECO:0000313" key="1">
    <source>
        <dbReference type="EMBL" id="VTZ90861.1"/>
    </source>
</evidence>
<name>A0A508YQR7_LIMMU</name>
<dbReference type="EMBL" id="CABFNH010000016">
    <property type="protein sequence ID" value="VTZ90861.1"/>
    <property type="molecule type" value="Genomic_DNA"/>
</dbReference>
<proteinExistence type="predicted"/>
<sequence length="154" mass="17386">MQKKIEYPSLVEQAYGILASRGITGVSKLALFNNMVNQGLLNKHGQPTKKAIENGLIEAVDYNDLNPIQQFKADYPQFSAVPDRFFQVDEQNNVLIGFKGFAWYTTELIDSRTATIKELVSAKQVLAEFKEHGLTDQQLQLADKLIKLIDRITI</sequence>
<reference evidence="1 2" key="1">
    <citation type="submission" date="2019-06" db="EMBL/GenBank/DDBJ databases">
        <authorList>
            <person name="Rodrigo-Torres L."/>
            <person name="Arahal R. D."/>
            <person name="Lucena T."/>
        </authorList>
    </citation>
    <scope>NUCLEOTIDE SEQUENCE [LARGE SCALE GENOMIC DNA]</scope>
    <source>
        <strain evidence="1 2">INIA P508</strain>
    </source>
</reference>
<dbReference type="Proteomes" id="UP000365705">
    <property type="component" value="Unassembled WGS sequence"/>
</dbReference>
<accession>A0A508YQR7</accession>
<dbReference type="RefSeq" id="WP_143113114.1">
    <property type="nucleotide sequence ID" value="NZ_CABFNH010000016.1"/>
</dbReference>
<organism evidence="1 2">
    <name type="scientific">Limosilactobacillus mucosae</name>
    <name type="common">Lactobacillus mucosae</name>
    <dbReference type="NCBI Taxonomy" id="97478"/>
    <lineage>
        <taxon>Bacteria</taxon>
        <taxon>Bacillati</taxon>
        <taxon>Bacillota</taxon>
        <taxon>Bacilli</taxon>
        <taxon>Lactobacillales</taxon>
        <taxon>Lactobacillaceae</taxon>
        <taxon>Limosilactobacillus</taxon>
    </lineage>
</organism>
<evidence type="ECO:0000313" key="2">
    <source>
        <dbReference type="Proteomes" id="UP000365705"/>
    </source>
</evidence>
<protein>
    <submittedName>
        <fullName evidence="1">Uncharacterized protein</fullName>
    </submittedName>
</protein>
<dbReference type="AlphaFoldDB" id="A0A508YQR7"/>
<gene>
    <name evidence="1" type="ORF">LMUP508_01287</name>
</gene>